<name>A0A7C0Y5C0_9BACT</name>
<evidence type="ECO:0000256" key="8">
    <source>
        <dbReference type="ARBA" id="ARBA00047340"/>
    </source>
</evidence>
<evidence type="ECO:0000256" key="4">
    <source>
        <dbReference type="ARBA" id="ARBA00015486"/>
    </source>
</evidence>
<keyword evidence="7 10" id="KW-0808">Transferase</keyword>
<dbReference type="UniPathway" id="UPA00061">
    <property type="reaction ID" value="UER00516"/>
</dbReference>
<dbReference type="GO" id="GO:0009236">
    <property type="term" value="P:cobalamin biosynthetic process"/>
    <property type="evidence" value="ECO:0007669"/>
    <property type="project" value="UniProtKB-UniRule"/>
</dbReference>
<evidence type="ECO:0000256" key="9">
    <source>
        <dbReference type="NCBIfam" id="TIGR03160"/>
    </source>
</evidence>
<feature type="non-terminal residue" evidence="10">
    <location>
        <position position="281"/>
    </location>
</feature>
<dbReference type="AlphaFoldDB" id="A0A7C0Y5C0"/>
<proteinExistence type="inferred from homology"/>
<comment type="caution">
    <text evidence="10">The sequence shown here is derived from an EMBL/GenBank/DDBJ whole genome shotgun (WGS) entry which is preliminary data.</text>
</comment>
<dbReference type="InterPro" id="IPR003200">
    <property type="entry name" value="Nict_dMeBzImd_PRibTrfase"/>
</dbReference>
<dbReference type="InterPro" id="IPR017846">
    <property type="entry name" value="Nict_dMeBzImd_PRibTrfase_bact"/>
</dbReference>
<dbReference type="FunFam" id="3.40.50.10210:FF:000001">
    <property type="entry name" value="Nicotinate-nucleotide--dimethylbenzimidazole phosphoribosyltransferase"/>
    <property type="match status" value="1"/>
</dbReference>
<evidence type="ECO:0000256" key="5">
    <source>
        <dbReference type="ARBA" id="ARBA00022573"/>
    </source>
</evidence>
<comment type="similarity">
    <text evidence="2">Belongs to the CobT family.</text>
</comment>
<sequence>MEEWLINLLENIKPVNQEVLQAAQERLDNLTKPRGSLGRLEELGKRFVAIQGDLSARVKKKIVFVFAADHGVTEEGVSAFPKEVTAQMVFNFLAGGAGINVIAGHTGADVVVVDMGVDHFIRPTNGLFHAKVRMGTKNMAKGPAMSREDALESIRMGVEVAFTYANKGYNLFAAGDMGIGNTTPTSAIFAVLTGKSPEEVTGRGTGIDDETLKKKIKVVKQALEVNKPDPSDPVDVLAKVGGLEIGGIAGLILGGAALGIPVVVDGLISTAGALIAVALCP</sequence>
<dbReference type="PANTHER" id="PTHR43463">
    <property type="entry name" value="NICOTINATE-NUCLEOTIDE--DIMETHYLBENZIMIDAZOLE PHOSPHORIBOSYLTRANSFERASE"/>
    <property type="match status" value="1"/>
</dbReference>
<dbReference type="Gene3D" id="1.10.1610.10">
    <property type="match status" value="1"/>
</dbReference>
<evidence type="ECO:0000256" key="7">
    <source>
        <dbReference type="ARBA" id="ARBA00022679"/>
    </source>
</evidence>
<comment type="catalytic activity">
    <reaction evidence="8">
        <text>5,6-dimethylbenzimidazole + nicotinate beta-D-ribonucleotide = alpha-ribazole 5'-phosphate + nicotinate + H(+)</text>
        <dbReference type="Rhea" id="RHEA:11196"/>
        <dbReference type="ChEBI" id="CHEBI:15378"/>
        <dbReference type="ChEBI" id="CHEBI:15890"/>
        <dbReference type="ChEBI" id="CHEBI:32544"/>
        <dbReference type="ChEBI" id="CHEBI:57502"/>
        <dbReference type="ChEBI" id="CHEBI:57918"/>
        <dbReference type="EC" id="2.4.2.21"/>
    </reaction>
</comment>
<evidence type="ECO:0000313" key="10">
    <source>
        <dbReference type="EMBL" id="HDD52655.1"/>
    </source>
</evidence>
<dbReference type="EMBL" id="DQWS01000045">
    <property type="protein sequence ID" value="HDD52655.1"/>
    <property type="molecule type" value="Genomic_DNA"/>
</dbReference>
<dbReference type="PANTHER" id="PTHR43463:SF1">
    <property type="entry name" value="NICOTINATE-NUCLEOTIDE--DIMETHYLBENZIMIDAZOLE PHOSPHORIBOSYLTRANSFERASE"/>
    <property type="match status" value="1"/>
</dbReference>
<dbReference type="NCBIfam" id="NF000996">
    <property type="entry name" value="PRK00105.1"/>
    <property type="match status" value="1"/>
</dbReference>
<accession>A0A7C0Y5C0</accession>
<dbReference type="SUPFAM" id="SSF52733">
    <property type="entry name" value="Nicotinate mononucleotide:5,6-dimethylbenzimidazole phosphoribosyltransferase (CobT)"/>
    <property type="match status" value="1"/>
</dbReference>
<evidence type="ECO:0000256" key="6">
    <source>
        <dbReference type="ARBA" id="ARBA00022676"/>
    </source>
</evidence>
<dbReference type="InterPro" id="IPR036087">
    <property type="entry name" value="Nict_dMeBzImd_PRibTrfase_sf"/>
</dbReference>
<dbReference type="Proteomes" id="UP000885690">
    <property type="component" value="Unassembled WGS sequence"/>
</dbReference>
<dbReference type="CDD" id="cd02439">
    <property type="entry name" value="DMB-PRT_CobT"/>
    <property type="match status" value="1"/>
</dbReference>
<dbReference type="InterPro" id="IPR023195">
    <property type="entry name" value="Nict_dMeBzImd_PRibTrfase_N"/>
</dbReference>
<dbReference type="Pfam" id="PF02277">
    <property type="entry name" value="DBI_PRT"/>
    <property type="match status" value="1"/>
</dbReference>
<keyword evidence="5" id="KW-0169">Cobalamin biosynthesis</keyword>
<comment type="pathway">
    <text evidence="1">Nucleoside biosynthesis; alpha-ribazole biosynthesis; alpha-ribazole from 5,6-dimethylbenzimidazole: step 1/2.</text>
</comment>
<dbReference type="NCBIfam" id="TIGR03160">
    <property type="entry name" value="cobT_DBIPRT"/>
    <property type="match status" value="1"/>
</dbReference>
<reference evidence="10" key="1">
    <citation type="journal article" date="2020" name="mSystems">
        <title>Genome- and Community-Level Interaction Insights into Carbon Utilization and Element Cycling Functions of Hydrothermarchaeota in Hydrothermal Sediment.</title>
        <authorList>
            <person name="Zhou Z."/>
            <person name="Liu Y."/>
            <person name="Xu W."/>
            <person name="Pan J."/>
            <person name="Luo Z.H."/>
            <person name="Li M."/>
        </authorList>
    </citation>
    <scope>NUCLEOTIDE SEQUENCE [LARGE SCALE GENOMIC DNA]</scope>
    <source>
        <strain evidence="10">HyVt-115</strain>
    </source>
</reference>
<protein>
    <recommendedName>
        <fullName evidence="4 9">Nicotinate-nucleotide--dimethylbenzimidazole phosphoribosyltransferase</fullName>
        <ecNumber evidence="3 9">2.4.2.21</ecNumber>
    </recommendedName>
</protein>
<keyword evidence="6 10" id="KW-0328">Glycosyltransferase</keyword>
<evidence type="ECO:0000256" key="1">
    <source>
        <dbReference type="ARBA" id="ARBA00005049"/>
    </source>
</evidence>
<evidence type="ECO:0000256" key="2">
    <source>
        <dbReference type="ARBA" id="ARBA00007110"/>
    </source>
</evidence>
<dbReference type="EC" id="2.4.2.21" evidence="3 9"/>
<organism evidence="10">
    <name type="scientific">Thermosulfidibacter takaii</name>
    <dbReference type="NCBI Taxonomy" id="412593"/>
    <lineage>
        <taxon>Bacteria</taxon>
        <taxon>Pseudomonadati</taxon>
        <taxon>Thermosulfidibacterota</taxon>
        <taxon>Thermosulfidibacteria</taxon>
        <taxon>Thermosulfidibacterales</taxon>
        <taxon>Thermosulfidibacteraceae</taxon>
    </lineage>
</organism>
<evidence type="ECO:0000256" key="3">
    <source>
        <dbReference type="ARBA" id="ARBA00011991"/>
    </source>
</evidence>
<dbReference type="Gene3D" id="3.40.50.10210">
    <property type="match status" value="1"/>
</dbReference>
<gene>
    <name evidence="10" type="primary">cobT</name>
    <name evidence="10" type="ORF">ENF32_01125</name>
</gene>
<dbReference type="GO" id="GO:0008939">
    <property type="term" value="F:nicotinate-nucleotide-dimethylbenzimidazole phosphoribosyltransferase activity"/>
    <property type="evidence" value="ECO:0007669"/>
    <property type="project" value="UniProtKB-UniRule"/>
</dbReference>